<dbReference type="GO" id="GO:0032259">
    <property type="term" value="P:methylation"/>
    <property type="evidence" value="ECO:0007669"/>
    <property type="project" value="UniProtKB-KW"/>
</dbReference>
<evidence type="ECO:0000313" key="3">
    <source>
        <dbReference type="Proteomes" id="UP000765160"/>
    </source>
</evidence>
<gene>
    <name evidence="2" type="ORF">HB662_28645</name>
</gene>
<sequence length="259" mass="29530">MEGTLNRLRKLRIADWALARWHPLVPYKLKELPFSIYIDPLRNTQELFTRSYAVEEEVQQCLLGLIDQIEFRHFFDIGANIGFYTWLVHAKSPGTTCHLFEPDRHNVRILSKTAKRLGAKNLIINELAVGDHSGKVDFFADNVTGKTGSTTLVYAGKNYSENFFSQSRDVSPVQGVTLDSYTQSLSGPFLIKCDVEGTEDLIISGGLNFIRKNKPHIIVEINRNNKKTLPAYIKTLGYNFRIISKAGMLDQDYYFYPVD</sequence>
<dbReference type="InterPro" id="IPR052514">
    <property type="entry name" value="SAM-dependent_MTase"/>
</dbReference>
<dbReference type="SUPFAM" id="SSF53335">
    <property type="entry name" value="S-adenosyl-L-methionine-dependent methyltransferases"/>
    <property type="match status" value="1"/>
</dbReference>
<organism evidence="2 3">
    <name type="scientific">Falsiroseomonas frigidaquae</name>
    <dbReference type="NCBI Taxonomy" id="487318"/>
    <lineage>
        <taxon>Bacteria</taxon>
        <taxon>Pseudomonadati</taxon>
        <taxon>Pseudomonadota</taxon>
        <taxon>Alphaproteobacteria</taxon>
        <taxon>Acetobacterales</taxon>
        <taxon>Roseomonadaceae</taxon>
        <taxon>Falsiroseomonas</taxon>
    </lineage>
</organism>
<dbReference type="Proteomes" id="UP000765160">
    <property type="component" value="Unassembled WGS sequence"/>
</dbReference>
<dbReference type="GO" id="GO:0008168">
    <property type="term" value="F:methyltransferase activity"/>
    <property type="evidence" value="ECO:0007669"/>
    <property type="project" value="UniProtKB-KW"/>
</dbReference>
<dbReference type="Pfam" id="PF05050">
    <property type="entry name" value="Methyltransf_21"/>
    <property type="match status" value="1"/>
</dbReference>
<reference evidence="2 3" key="1">
    <citation type="submission" date="2020-03" db="EMBL/GenBank/DDBJ databases">
        <title>Roseomonas selenitidurans sp. nov. isolated from soil.</title>
        <authorList>
            <person name="Liu H."/>
        </authorList>
    </citation>
    <scope>NUCLEOTIDE SEQUENCE [LARGE SCALE GENOMIC DNA]</scope>
    <source>
        <strain evidence="2 3">JCM 15073</strain>
    </source>
</reference>
<dbReference type="PANTHER" id="PTHR34203">
    <property type="entry name" value="METHYLTRANSFERASE, FKBM FAMILY PROTEIN"/>
    <property type="match status" value="1"/>
</dbReference>
<dbReference type="Gene3D" id="3.40.50.150">
    <property type="entry name" value="Vaccinia Virus protein VP39"/>
    <property type="match status" value="1"/>
</dbReference>
<comment type="caution">
    <text evidence="2">The sequence shown here is derived from an EMBL/GenBank/DDBJ whole genome shotgun (WGS) entry which is preliminary data.</text>
</comment>
<evidence type="ECO:0000259" key="1">
    <source>
        <dbReference type="Pfam" id="PF05050"/>
    </source>
</evidence>
<accession>A0ABX1F8P8</accession>
<feature type="domain" description="Methyltransferase FkbM" evidence="1">
    <location>
        <begin position="76"/>
        <end position="228"/>
    </location>
</feature>
<keyword evidence="3" id="KW-1185">Reference proteome</keyword>
<evidence type="ECO:0000313" key="2">
    <source>
        <dbReference type="EMBL" id="NKE48768.1"/>
    </source>
</evidence>
<name>A0ABX1F8P8_9PROT</name>
<dbReference type="NCBIfam" id="TIGR01444">
    <property type="entry name" value="fkbM_fam"/>
    <property type="match status" value="1"/>
</dbReference>
<keyword evidence="2" id="KW-0489">Methyltransferase</keyword>
<keyword evidence="2" id="KW-0808">Transferase</keyword>
<protein>
    <submittedName>
        <fullName evidence="2">FkbM family methyltransferase</fullName>
    </submittedName>
</protein>
<dbReference type="RefSeq" id="WP_168055469.1">
    <property type="nucleotide sequence ID" value="NZ_JAATJR010000015.1"/>
</dbReference>
<proteinExistence type="predicted"/>
<dbReference type="PANTHER" id="PTHR34203:SF15">
    <property type="entry name" value="SLL1173 PROTEIN"/>
    <property type="match status" value="1"/>
</dbReference>
<dbReference type="EMBL" id="JAAVTX010000015">
    <property type="protein sequence ID" value="NKE48768.1"/>
    <property type="molecule type" value="Genomic_DNA"/>
</dbReference>
<dbReference type="InterPro" id="IPR029063">
    <property type="entry name" value="SAM-dependent_MTases_sf"/>
</dbReference>
<dbReference type="InterPro" id="IPR006342">
    <property type="entry name" value="FkbM_mtfrase"/>
</dbReference>